<dbReference type="PANTHER" id="PTHR15565">
    <property type="entry name" value="AATF PROTEIN APOPTOSIS ANTAGONIZING TRANSCRIPTION FACTOR"/>
    <property type="match status" value="1"/>
</dbReference>
<evidence type="ECO:0008006" key="7">
    <source>
        <dbReference type="Google" id="ProtNLM"/>
    </source>
</evidence>
<feature type="domain" description="Apoptosis-antagonizing transcription factor C-terminal" evidence="3">
    <location>
        <begin position="335"/>
        <end position="404"/>
    </location>
</feature>
<sequence length="422" mass="49293">MALNETTILSKEMKRKGTRIVKKAKKNSGKIQKRGISKKNKEEKEKLDALYKLEIQNSKKRKYNKHKGGHAVNGERYDDSSSVDSDFLNSEYDDIKEISKQVKEQVNLYKLLLRTRILTQKCLCLSNKLPLLSFVSCNELVLNNHHNHVCDDDNFNGNSDSSLNEVQNSEKKLKADIGELLTVLHNFLKEYFLKVNIPVNEKLCNELNVICDEEDKSYYENRKKLYNEDTTESEKKLFSVIDTWFTYSKKMCLNFFDIMHKITKISSIKSLKTYEQPISSQVNQVMFDLPSIIENAYPQTVNYNIIGEKLYALLHSEGLDFNVNKFIYDDEVYYKKFLLNAIQNLKDNQEDSELLKSQREIYKIKKKYKQTVNKGKIVSFEPIPQLVNFMLPEPNDDKTESAYDYMDNPEFVNVLLSSLFQD</sequence>
<feature type="region of interest" description="Disordered" evidence="2">
    <location>
        <begin position="61"/>
        <end position="83"/>
    </location>
</feature>
<name>A0A1C3KWM7_PLAOA</name>
<protein>
    <recommendedName>
        <fullName evidence="7">AATF leucine zipper-containing domain-containing protein</fullName>
    </recommendedName>
</protein>
<proteinExistence type="inferred from homology"/>
<dbReference type="VEuPathDB" id="PlasmoDB:POWCR01_130009500"/>
<gene>
    <name evidence="5" type="primary">PowCR01_130009500</name>
    <name evidence="5" type="ORF">POWCR01_130009500</name>
</gene>
<reference evidence="5 6" key="1">
    <citation type="submission" date="2016-06" db="EMBL/GenBank/DDBJ databases">
        <authorList>
            <consortium name="Pathogen Informatics"/>
        </authorList>
    </citation>
    <scope>NUCLEOTIDE SEQUENCE [LARGE SCALE GENOMIC DNA]</scope>
    <source>
        <strain evidence="5">PowCR01</strain>
    </source>
</reference>
<dbReference type="GO" id="GO:0005730">
    <property type="term" value="C:nucleolus"/>
    <property type="evidence" value="ECO:0007669"/>
    <property type="project" value="TreeGrafter"/>
</dbReference>
<dbReference type="InterPro" id="IPR039223">
    <property type="entry name" value="AATF/Bfr2"/>
</dbReference>
<comment type="similarity">
    <text evidence="1">Belongs to the AATF family.</text>
</comment>
<dbReference type="Pfam" id="PF08164">
    <property type="entry name" value="TRAUB"/>
    <property type="match status" value="1"/>
</dbReference>
<feature type="domain" description="AATF leucine zipper-containing" evidence="4">
    <location>
        <begin position="100"/>
        <end position="243"/>
    </location>
</feature>
<dbReference type="Proteomes" id="UP000243200">
    <property type="component" value="Chromosome 13"/>
</dbReference>
<evidence type="ECO:0000313" key="6">
    <source>
        <dbReference type="Proteomes" id="UP000243200"/>
    </source>
</evidence>
<evidence type="ECO:0000256" key="1">
    <source>
        <dbReference type="ARBA" id="ARBA00008966"/>
    </source>
</evidence>
<dbReference type="OrthoDB" id="372499at2759"/>
<organism evidence="5 6">
    <name type="scientific">Plasmodium ovale</name>
    <name type="common">malaria parasite P. ovale</name>
    <dbReference type="NCBI Taxonomy" id="36330"/>
    <lineage>
        <taxon>Eukaryota</taxon>
        <taxon>Sar</taxon>
        <taxon>Alveolata</taxon>
        <taxon>Apicomplexa</taxon>
        <taxon>Aconoidasida</taxon>
        <taxon>Haemosporida</taxon>
        <taxon>Plasmodiidae</taxon>
        <taxon>Plasmodium</taxon>
        <taxon>Plasmodium (Plasmodium)</taxon>
    </lineage>
</organism>
<dbReference type="Pfam" id="PF13339">
    <property type="entry name" value="AATF-Che1"/>
    <property type="match status" value="1"/>
</dbReference>
<dbReference type="InterPro" id="IPR025160">
    <property type="entry name" value="AATF"/>
</dbReference>
<dbReference type="PANTHER" id="PTHR15565:SF0">
    <property type="entry name" value="PROTEIN AATF"/>
    <property type="match status" value="1"/>
</dbReference>
<dbReference type="EMBL" id="LT594517">
    <property type="protein sequence ID" value="SBT78611.1"/>
    <property type="molecule type" value="Genomic_DNA"/>
</dbReference>
<dbReference type="VEuPathDB" id="PlasmoDB:PocGH01_13012900"/>
<dbReference type="AlphaFoldDB" id="A0A1C3KWM7"/>
<accession>A0A1C3KWM7</accession>
<feature type="region of interest" description="Disordered" evidence="2">
    <location>
        <begin position="1"/>
        <end position="43"/>
    </location>
</feature>
<evidence type="ECO:0000313" key="5">
    <source>
        <dbReference type="EMBL" id="SBT78611.1"/>
    </source>
</evidence>
<evidence type="ECO:0000259" key="4">
    <source>
        <dbReference type="Pfam" id="PF13339"/>
    </source>
</evidence>
<evidence type="ECO:0000256" key="2">
    <source>
        <dbReference type="SAM" id="MobiDB-lite"/>
    </source>
</evidence>
<dbReference type="InterPro" id="IPR012617">
    <property type="entry name" value="AATF_C"/>
</dbReference>
<feature type="compositionally biased region" description="Basic residues" evidence="2">
    <location>
        <begin position="13"/>
        <end position="38"/>
    </location>
</feature>
<evidence type="ECO:0000259" key="3">
    <source>
        <dbReference type="Pfam" id="PF08164"/>
    </source>
</evidence>